<feature type="region of interest" description="Disordered" evidence="3">
    <location>
        <begin position="577"/>
        <end position="607"/>
    </location>
</feature>
<evidence type="ECO:0000256" key="1">
    <source>
        <dbReference type="ARBA" id="ARBA00006180"/>
    </source>
</evidence>
<feature type="compositionally biased region" description="Acidic residues" evidence="3">
    <location>
        <begin position="590"/>
        <end position="605"/>
    </location>
</feature>
<feature type="compositionally biased region" description="Acidic residues" evidence="3">
    <location>
        <begin position="624"/>
        <end position="634"/>
    </location>
</feature>
<organism evidence="4 5">
    <name type="scientific">Mucor circinelloides f. circinelloides (strain 1006PhL)</name>
    <name type="common">Mucormycosis agent</name>
    <name type="synonym">Calyptromyces circinelloides</name>
    <dbReference type="NCBI Taxonomy" id="1220926"/>
    <lineage>
        <taxon>Eukaryota</taxon>
        <taxon>Fungi</taxon>
        <taxon>Fungi incertae sedis</taxon>
        <taxon>Mucoromycota</taxon>
        <taxon>Mucoromycotina</taxon>
        <taxon>Mucoromycetes</taxon>
        <taxon>Mucorales</taxon>
        <taxon>Mucorineae</taxon>
        <taxon>Mucoraceae</taxon>
        <taxon>Mucor</taxon>
    </lineage>
</organism>
<dbReference type="InParanoid" id="S2JER4"/>
<feature type="compositionally biased region" description="Polar residues" evidence="3">
    <location>
        <begin position="784"/>
        <end position="796"/>
    </location>
</feature>
<reference evidence="5" key="1">
    <citation type="submission" date="2013-05" db="EMBL/GenBank/DDBJ databases">
        <title>The Genome sequence of Mucor circinelloides f. circinelloides 1006PhL.</title>
        <authorList>
            <consortium name="The Broad Institute Genomics Platform"/>
            <person name="Cuomo C."/>
            <person name="Earl A."/>
            <person name="Findley K."/>
            <person name="Lee S.C."/>
            <person name="Walker B."/>
            <person name="Young S."/>
            <person name="Zeng Q."/>
            <person name="Gargeya S."/>
            <person name="Fitzgerald M."/>
            <person name="Haas B."/>
            <person name="Abouelleil A."/>
            <person name="Allen A.W."/>
            <person name="Alvarado L."/>
            <person name="Arachchi H.M."/>
            <person name="Berlin A.M."/>
            <person name="Chapman S.B."/>
            <person name="Gainer-Dewar J."/>
            <person name="Goldberg J."/>
            <person name="Griggs A."/>
            <person name="Gujja S."/>
            <person name="Hansen M."/>
            <person name="Howarth C."/>
            <person name="Imamovic A."/>
            <person name="Ireland A."/>
            <person name="Larimer J."/>
            <person name="McCowan C."/>
            <person name="Murphy C."/>
            <person name="Pearson M."/>
            <person name="Poon T.W."/>
            <person name="Priest M."/>
            <person name="Roberts A."/>
            <person name="Saif S."/>
            <person name="Shea T."/>
            <person name="Sisk P."/>
            <person name="Sykes S."/>
            <person name="Wortman J."/>
            <person name="Nusbaum C."/>
            <person name="Birren B."/>
        </authorList>
    </citation>
    <scope>NUCLEOTIDE SEQUENCE [LARGE SCALE GENOMIC DNA]</scope>
    <source>
        <strain evidence="5">1006PhL</strain>
    </source>
</reference>
<comment type="similarity">
    <text evidence="1">Belongs to the SAPS family.</text>
</comment>
<evidence type="ECO:0000313" key="5">
    <source>
        <dbReference type="Proteomes" id="UP000014254"/>
    </source>
</evidence>
<dbReference type="OMA" id="ECKSHNP"/>
<feature type="compositionally biased region" description="Basic and acidic residues" evidence="3">
    <location>
        <begin position="635"/>
        <end position="646"/>
    </location>
</feature>
<dbReference type="GO" id="GO:0005634">
    <property type="term" value="C:nucleus"/>
    <property type="evidence" value="ECO:0007669"/>
    <property type="project" value="TreeGrafter"/>
</dbReference>
<dbReference type="FunCoup" id="S2JER4">
    <property type="interactions" value="626"/>
</dbReference>
<name>S2JER4_MUCC1</name>
<dbReference type="Proteomes" id="UP000014254">
    <property type="component" value="Unassembled WGS sequence"/>
</dbReference>
<proteinExistence type="inferred from homology"/>
<dbReference type="GO" id="GO:0019903">
    <property type="term" value="F:protein phosphatase binding"/>
    <property type="evidence" value="ECO:0007669"/>
    <property type="project" value="InterPro"/>
</dbReference>
<dbReference type="AlphaFoldDB" id="S2JER4"/>
<dbReference type="VEuPathDB" id="FungiDB:HMPREF1544_04421"/>
<feature type="compositionally biased region" description="Acidic residues" evidence="3">
    <location>
        <begin position="839"/>
        <end position="848"/>
    </location>
</feature>
<feature type="region of interest" description="Disordered" evidence="3">
    <location>
        <begin position="391"/>
        <end position="435"/>
    </location>
</feature>
<evidence type="ECO:0000256" key="3">
    <source>
        <dbReference type="SAM" id="MobiDB-lite"/>
    </source>
</evidence>
<evidence type="ECO:0000256" key="2">
    <source>
        <dbReference type="ARBA" id="ARBA00023306"/>
    </source>
</evidence>
<dbReference type="eggNOG" id="KOG2073">
    <property type="taxonomic scope" value="Eukaryota"/>
</dbReference>
<feature type="compositionally biased region" description="Basic and acidic residues" evidence="3">
    <location>
        <begin position="815"/>
        <end position="838"/>
    </location>
</feature>
<dbReference type="PANTHER" id="PTHR12634:SF8">
    <property type="entry name" value="FIERY MOUNTAIN, ISOFORM D"/>
    <property type="match status" value="1"/>
</dbReference>
<feature type="compositionally biased region" description="Acidic residues" evidence="3">
    <location>
        <begin position="766"/>
        <end position="779"/>
    </location>
</feature>
<dbReference type="PANTHER" id="PTHR12634">
    <property type="entry name" value="SIT4 YEAST -ASSOCIATING PROTEIN-RELATED"/>
    <property type="match status" value="1"/>
</dbReference>
<feature type="compositionally biased region" description="Acidic residues" evidence="3">
    <location>
        <begin position="669"/>
        <end position="692"/>
    </location>
</feature>
<dbReference type="GO" id="GO:0005829">
    <property type="term" value="C:cytosol"/>
    <property type="evidence" value="ECO:0007669"/>
    <property type="project" value="TreeGrafter"/>
</dbReference>
<dbReference type="OrthoDB" id="295029at2759"/>
<dbReference type="STRING" id="1220926.S2JER4"/>
<gene>
    <name evidence="4" type="ORF">HMPREF1544_04421</name>
</gene>
<feature type="region of interest" description="Disordered" evidence="3">
    <location>
        <begin position="754"/>
        <end position="848"/>
    </location>
</feature>
<dbReference type="Pfam" id="PF04499">
    <property type="entry name" value="SAPS"/>
    <property type="match status" value="1"/>
</dbReference>
<dbReference type="GO" id="GO:0019888">
    <property type="term" value="F:protein phosphatase regulator activity"/>
    <property type="evidence" value="ECO:0007669"/>
    <property type="project" value="TreeGrafter"/>
</dbReference>
<keyword evidence="5" id="KW-1185">Reference proteome</keyword>
<protein>
    <submittedName>
        <fullName evidence="4">Uncharacterized protein</fullName>
    </submittedName>
</protein>
<accession>S2JER4</accession>
<sequence>MFWRFGFNSSTLDTLLDKEDVTLEEVLEEEDLLQEAKSMNSKLVEFLSKPEHIKALLTYITATDLEENKRFKYPFLASEIIACEIQPIIDAIVLEHKDLLVDFWAYLDTPAYPTRRASDTSENNEQQDVGLDSLQASYFCKTIGVLLSKYPIEMMTFIQSEDDNLDKILSHLQTSAIMDLLLTLVRMEELPEGKGVVKWLSDHGLLENLVDRLDPYLDSEEHSIAQQCICEIIRMSQTSLPESPSIGINELIIDLKSESTMQKLAKFMLDPDAPNATSTLINGVSIIIDIIRHNNSDLENDPAVAALYDYQSTAVRAGGSVSLADMLRVMGDHVPEFTHLLLKPRSVNGPIRTTLGELEPLGFERLKICELFAELLHCSNMSNLNNFTMTPEEEAELEDKLPEEQEEEDVDQESKKDEESKVEADSKKEETVKSESKPELSVGDYLKSKFVENKAMPICVDLFFAFPWNNFLHYVIYDMLHQVFNGRMDVGLNRNLAISILKDGQLTDKIVIAQKSNDEEWQGMRAGYMGHLTFISDEIMKLFEGYPETIVLVVKDDIDMDGWNAYCNNELKETKDRDQLPLGGLRPNDELDVPQSDEEDDEDALEGAAASQYSRFLAQRGEDGNFDEDDEDDNDHWITGRDDFNREYNYNSGSFSINDKNELHVSQDSPEDGEEDDEDYDSNEEEENDDNITPDWTRNFSKFSQPTSLRRIPSHTANDDDEDYDDGDDFDHLADAEELERRAALRRASYKVALEQEKHNNAASQDNDDDDDFGDFESADGDKSNQQWDMLSNNMENLDVNDKKAAASSSSPPLQDDHLVRAIKTKEEEFLNQKKDYQHEDEEQEGEV</sequence>
<evidence type="ECO:0000313" key="4">
    <source>
        <dbReference type="EMBL" id="EPB88781.1"/>
    </source>
</evidence>
<feature type="compositionally biased region" description="Acidic residues" evidence="3">
    <location>
        <begin position="719"/>
        <end position="729"/>
    </location>
</feature>
<feature type="compositionally biased region" description="Basic and acidic residues" evidence="3">
    <location>
        <begin position="412"/>
        <end position="435"/>
    </location>
</feature>
<dbReference type="InterPro" id="IPR007587">
    <property type="entry name" value="SAPS"/>
</dbReference>
<feature type="compositionally biased region" description="Polar residues" evidence="3">
    <location>
        <begin position="694"/>
        <end position="708"/>
    </location>
</feature>
<feature type="compositionally biased region" description="Polar residues" evidence="3">
    <location>
        <begin position="648"/>
        <end position="658"/>
    </location>
</feature>
<keyword evidence="2" id="KW-0131">Cell cycle</keyword>
<dbReference type="EMBL" id="KE123945">
    <property type="protein sequence ID" value="EPB88781.1"/>
    <property type="molecule type" value="Genomic_DNA"/>
</dbReference>
<feature type="region of interest" description="Disordered" evidence="3">
    <location>
        <begin position="622"/>
        <end position="732"/>
    </location>
</feature>